<evidence type="ECO:0000256" key="1">
    <source>
        <dbReference type="SAM" id="Coils"/>
    </source>
</evidence>
<reference evidence="2" key="1">
    <citation type="journal article" name="DNA Res.">
        <title>The physiological potential of anammox bacteria as revealed by their core genome structure.</title>
        <authorList>
            <person name="Okubo T."/>
            <person name="Toyoda A."/>
            <person name="Fukuhara K."/>
            <person name="Uchiyama I."/>
            <person name="Harigaya Y."/>
            <person name="Kuroiwa M."/>
            <person name="Suzuki T."/>
            <person name="Murakami Y."/>
            <person name="Suwa Y."/>
            <person name="Takami H."/>
        </authorList>
    </citation>
    <scope>NUCLEOTIDE SEQUENCE</scope>
    <source>
        <strain evidence="2">317325-3</strain>
    </source>
</reference>
<dbReference type="Proteomes" id="UP000662914">
    <property type="component" value="Chromosome"/>
</dbReference>
<gene>
    <name evidence="2" type="ORF">DSYM_15690</name>
</gene>
<organism evidence="2 3">
    <name type="scientific">Candidatus Desulfobacillus denitrificans</name>
    <dbReference type="NCBI Taxonomy" id="2608985"/>
    <lineage>
        <taxon>Bacteria</taxon>
        <taxon>Pseudomonadati</taxon>
        <taxon>Pseudomonadota</taxon>
        <taxon>Betaproteobacteria</taxon>
        <taxon>Candidatus Desulfobacillus</taxon>
    </lineage>
</organism>
<proteinExistence type="predicted"/>
<accession>A0A809QZN6</accession>
<evidence type="ECO:0000313" key="3">
    <source>
        <dbReference type="Proteomes" id="UP000662914"/>
    </source>
</evidence>
<evidence type="ECO:0000313" key="2">
    <source>
        <dbReference type="EMBL" id="BBO20870.1"/>
    </source>
</evidence>
<feature type="coiled-coil region" evidence="1">
    <location>
        <begin position="55"/>
        <end position="85"/>
    </location>
</feature>
<protein>
    <submittedName>
        <fullName evidence="2">Uncharacterized protein</fullName>
    </submittedName>
</protein>
<dbReference type="EMBL" id="AP021857">
    <property type="protein sequence ID" value="BBO20870.1"/>
    <property type="molecule type" value="Genomic_DNA"/>
</dbReference>
<dbReference type="AlphaFoldDB" id="A0A809QZN6"/>
<dbReference type="KEGG" id="ddz:DSYM_15690"/>
<sequence>MRKTKIDLEKTIGPEWAEVFFGADGLLYLPGWRRGFTAAELRQQFFLVQERFYWMRRAEQLQRDLNRLQENLETLEHRSRYYRQQLQLESRLGMMLHRIQSTNS</sequence>
<keyword evidence="1" id="KW-0175">Coiled coil</keyword>
<name>A0A809QZN6_9PROT</name>